<accession>A0A370L7V1</accession>
<dbReference type="RefSeq" id="WP_114829169.1">
    <property type="nucleotide sequence ID" value="NZ_QQTO01000022.1"/>
</dbReference>
<comment type="caution">
    <text evidence="1">The sequence shown here is derived from an EMBL/GenBank/DDBJ whole genome shotgun (WGS) entry which is preliminary data.</text>
</comment>
<dbReference type="Proteomes" id="UP000255207">
    <property type="component" value="Unassembled WGS sequence"/>
</dbReference>
<gene>
    <name evidence="1" type="ORF">DWE98_10405</name>
</gene>
<dbReference type="EMBL" id="QQTP01000004">
    <property type="protein sequence ID" value="RDJ26231.1"/>
    <property type="molecule type" value="Genomic_DNA"/>
</dbReference>
<reference evidence="2" key="1">
    <citation type="submission" date="2018-07" db="EMBL/GenBank/DDBJ databases">
        <authorList>
            <person name="Safronova V.I."/>
            <person name="Chirak E.R."/>
            <person name="Sazanova A.L."/>
        </authorList>
    </citation>
    <scope>NUCLEOTIDE SEQUENCE [LARGE SCALE GENOMIC DNA]</scope>
    <source>
        <strain evidence="2">RCAM04685</strain>
    </source>
</reference>
<dbReference type="OrthoDB" id="9813767at2"/>
<organism evidence="1 2">
    <name type="scientific">Bosea caraganae</name>
    <dbReference type="NCBI Taxonomy" id="2763117"/>
    <lineage>
        <taxon>Bacteria</taxon>
        <taxon>Pseudomonadati</taxon>
        <taxon>Pseudomonadota</taxon>
        <taxon>Alphaproteobacteria</taxon>
        <taxon>Hyphomicrobiales</taxon>
        <taxon>Boseaceae</taxon>
        <taxon>Bosea</taxon>
    </lineage>
</organism>
<protein>
    <submittedName>
        <fullName evidence="1">CopG family transcriptional regulator</fullName>
    </submittedName>
</protein>
<sequence>MGTHVTIDEDVVRAAEKLAREQHRSVGEVISELARRSLPAAQQIEYRNGIPLLPRRPGGTPITLELVNALRDEDP</sequence>
<keyword evidence="2" id="KW-1185">Reference proteome</keyword>
<name>A0A370L7V1_9HYPH</name>
<proteinExistence type="predicted"/>
<evidence type="ECO:0000313" key="1">
    <source>
        <dbReference type="EMBL" id="RDJ26231.1"/>
    </source>
</evidence>
<dbReference type="AlphaFoldDB" id="A0A370L7V1"/>
<evidence type="ECO:0000313" key="2">
    <source>
        <dbReference type="Proteomes" id="UP000255207"/>
    </source>
</evidence>